<dbReference type="Pfam" id="PF00447">
    <property type="entry name" value="HSF_DNA-bind"/>
    <property type="match status" value="1"/>
</dbReference>
<dbReference type="AlphaFoldDB" id="A0ABD3SM36"/>
<evidence type="ECO:0000256" key="10">
    <source>
        <dbReference type="ARBA" id="ARBA00055747"/>
    </source>
</evidence>
<keyword evidence="15" id="KW-1185">Reference proteome</keyword>
<keyword evidence="9" id="KW-0539">Nucleus</keyword>
<dbReference type="PANTHER" id="PTHR10015">
    <property type="entry name" value="HEAT SHOCK TRANSCRIPTION FACTOR"/>
    <property type="match status" value="1"/>
</dbReference>
<keyword evidence="7" id="KW-0010">Activator</keyword>
<proteinExistence type="inferred from homology"/>
<protein>
    <recommendedName>
        <fullName evidence="11">Heat stress transcription factor</fullName>
    </recommendedName>
</protein>
<dbReference type="PROSITE" id="PS00434">
    <property type="entry name" value="HSF_DOMAIN"/>
    <property type="match status" value="1"/>
</dbReference>
<dbReference type="Gene3D" id="1.10.10.10">
    <property type="entry name" value="Winged helix-like DNA-binding domain superfamily/Winged helix DNA-binding domain"/>
    <property type="match status" value="1"/>
</dbReference>
<dbReference type="InterPro" id="IPR000232">
    <property type="entry name" value="HSF_DNA-bd"/>
</dbReference>
<evidence type="ECO:0000256" key="1">
    <source>
        <dbReference type="ARBA" id="ARBA00004123"/>
    </source>
</evidence>
<keyword evidence="5" id="KW-0346">Stress response</keyword>
<sequence>MDLEIEKNEVNIVINSEDNSPKDEVFISVKDEPLVVFVEDDGGGGGDVWAEQRQLPKPIEGLRESGPPPFLKKTFEMVDDPQTDTIISWSSTKNSFVVWDTHKFSTDLLPKHFKHNNFSSFVRQLNTYRFRKIDSDKWEFANEGFQQGKKHLLKHIQRRKQNPHVIKHEQEAPRSSMTPTNGVGAELEKLRNDLNTLRTEALKLSQQQEKTHHYLASMKERLHSTELKQKHMLVFLIKSLKNPMFLQNFIEKMKKKRAILLGGGGFKKRKLVGTDFGNGVDINDEGLQVQEELGTVESEIPTLFSSDESGSSSQEYKTENLETSLCSENFVLWEKLMEDDMIYDEDDDAASVKQHFEMVFELENLISKPEN</sequence>
<name>A0ABD3SM36_9LAMI</name>
<keyword evidence="8" id="KW-0804">Transcription</keyword>
<organism evidence="14 15">
    <name type="scientific">Penstemon smallii</name>
    <dbReference type="NCBI Taxonomy" id="265156"/>
    <lineage>
        <taxon>Eukaryota</taxon>
        <taxon>Viridiplantae</taxon>
        <taxon>Streptophyta</taxon>
        <taxon>Embryophyta</taxon>
        <taxon>Tracheophyta</taxon>
        <taxon>Spermatophyta</taxon>
        <taxon>Magnoliopsida</taxon>
        <taxon>eudicotyledons</taxon>
        <taxon>Gunneridae</taxon>
        <taxon>Pentapetalae</taxon>
        <taxon>asterids</taxon>
        <taxon>lamiids</taxon>
        <taxon>Lamiales</taxon>
        <taxon>Plantaginaceae</taxon>
        <taxon>Cheloneae</taxon>
        <taxon>Penstemon</taxon>
    </lineage>
</organism>
<keyword evidence="6" id="KW-0238">DNA-binding</keyword>
<dbReference type="EMBL" id="JBJXBP010000006">
    <property type="protein sequence ID" value="KAL3825298.1"/>
    <property type="molecule type" value="Genomic_DNA"/>
</dbReference>
<keyword evidence="4" id="KW-0805">Transcription regulation</keyword>
<dbReference type="InterPro" id="IPR036388">
    <property type="entry name" value="WH-like_DNA-bd_sf"/>
</dbReference>
<reference evidence="14 15" key="1">
    <citation type="submission" date="2024-12" db="EMBL/GenBank/DDBJ databases">
        <title>The unique morphological basis and parallel evolutionary history of personate flowers in Penstemon.</title>
        <authorList>
            <person name="Depatie T.H."/>
            <person name="Wessinger C.A."/>
        </authorList>
    </citation>
    <scope>NUCLEOTIDE SEQUENCE [LARGE SCALE GENOMIC DNA]</scope>
    <source>
        <strain evidence="14">WTNN_2</strain>
        <tissue evidence="14">Leaf</tissue>
    </source>
</reference>
<dbReference type="SUPFAM" id="SSF46785">
    <property type="entry name" value="Winged helix' DNA-binding domain"/>
    <property type="match status" value="1"/>
</dbReference>
<keyword evidence="3" id="KW-0597">Phosphoprotein</keyword>
<evidence type="ECO:0000256" key="6">
    <source>
        <dbReference type="ARBA" id="ARBA00023125"/>
    </source>
</evidence>
<comment type="function">
    <text evidence="10">DNA-binding protein that specifically binds heat shock promoter elements (HSE) and activates transcription.</text>
</comment>
<gene>
    <name evidence="14" type="ORF">ACJIZ3_021327</name>
</gene>
<evidence type="ECO:0000256" key="2">
    <source>
        <dbReference type="ARBA" id="ARBA00006403"/>
    </source>
</evidence>
<evidence type="ECO:0000256" key="3">
    <source>
        <dbReference type="ARBA" id="ARBA00022553"/>
    </source>
</evidence>
<evidence type="ECO:0000256" key="5">
    <source>
        <dbReference type="ARBA" id="ARBA00023016"/>
    </source>
</evidence>
<dbReference type="FunFam" id="1.10.10.10:FF:000057">
    <property type="entry name" value="Heat shock transcription factor 1"/>
    <property type="match status" value="1"/>
</dbReference>
<comment type="caution">
    <text evidence="14">The sequence shown here is derived from an EMBL/GenBank/DDBJ whole genome shotgun (WGS) entry which is preliminary data.</text>
</comment>
<evidence type="ECO:0000256" key="12">
    <source>
        <dbReference type="RuleBase" id="RU004020"/>
    </source>
</evidence>
<dbReference type="GO" id="GO:0005634">
    <property type="term" value="C:nucleus"/>
    <property type="evidence" value="ECO:0007669"/>
    <property type="project" value="UniProtKB-SubCell"/>
</dbReference>
<dbReference type="GO" id="GO:0003677">
    <property type="term" value="F:DNA binding"/>
    <property type="evidence" value="ECO:0007669"/>
    <property type="project" value="UniProtKB-KW"/>
</dbReference>
<evidence type="ECO:0000256" key="11">
    <source>
        <dbReference type="ARBA" id="ARBA00081483"/>
    </source>
</evidence>
<evidence type="ECO:0000256" key="4">
    <source>
        <dbReference type="ARBA" id="ARBA00023015"/>
    </source>
</evidence>
<dbReference type="PRINTS" id="PR00056">
    <property type="entry name" value="HSFDOMAIN"/>
</dbReference>
<evidence type="ECO:0000256" key="8">
    <source>
        <dbReference type="ARBA" id="ARBA00023163"/>
    </source>
</evidence>
<feature type="domain" description="HSF-type DNA-binding" evidence="13">
    <location>
        <begin position="109"/>
        <end position="133"/>
    </location>
</feature>
<evidence type="ECO:0000313" key="14">
    <source>
        <dbReference type="EMBL" id="KAL3825298.1"/>
    </source>
</evidence>
<evidence type="ECO:0000313" key="15">
    <source>
        <dbReference type="Proteomes" id="UP001634393"/>
    </source>
</evidence>
<evidence type="ECO:0000256" key="7">
    <source>
        <dbReference type="ARBA" id="ARBA00023159"/>
    </source>
</evidence>
<comment type="subcellular location">
    <subcellularLocation>
        <location evidence="1">Nucleus</location>
    </subcellularLocation>
</comment>
<evidence type="ECO:0000259" key="13">
    <source>
        <dbReference type="PROSITE" id="PS00434"/>
    </source>
</evidence>
<comment type="similarity">
    <text evidence="2 12">Belongs to the HSF family.</text>
</comment>
<dbReference type="PANTHER" id="PTHR10015:SF448">
    <property type="entry name" value="HEAT STRESS TRANSCRIPTION FACTOR A-7A-LIKE"/>
    <property type="match status" value="1"/>
</dbReference>
<dbReference type="InterPro" id="IPR036390">
    <property type="entry name" value="WH_DNA-bd_sf"/>
</dbReference>
<dbReference type="SMART" id="SM00415">
    <property type="entry name" value="HSF"/>
    <property type="match status" value="1"/>
</dbReference>
<evidence type="ECO:0000256" key="9">
    <source>
        <dbReference type="ARBA" id="ARBA00023242"/>
    </source>
</evidence>
<dbReference type="Proteomes" id="UP001634393">
    <property type="component" value="Unassembled WGS sequence"/>
</dbReference>
<accession>A0ABD3SM36</accession>